<feature type="domain" description="DUF4708" evidence="2">
    <location>
        <begin position="75"/>
        <end position="216"/>
    </location>
</feature>
<dbReference type="InterPro" id="IPR031643">
    <property type="entry name" value="DUF4708"/>
</dbReference>
<dbReference type="AlphaFoldDB" id="A0A9W9ZNE3"/>
<organism evidence="3 4">
    <name type="scientific">Desmophyllum pertusum</name>
    <dbReference type="NCBI Taxonomy" id="174260"/>
    <lineage>
        <taxon>Eukaryota</taxon>
        <taxon>Metazoa</taxon>
        <taxon>Cnidaria</taxon>
        <taxon>Anthozoa</taxon>
        <taxon>Hexacorallia</taxon>
        <taxon>Scleractinia</taxon>
        <taxon>Caryophylliina</taxon>
        <taxon>Caryophylliidae</taxon>
        <taxon>Desmophyllum</taxon>
    </lineage>
</organism>
<dbReference type="OrthoDB" id="6285995at2759"/>
<sequence length="727" mass="79882">MRNQDGISGLFFGSLPNLEELIAAKATIQTNKDDEIGTIQPMCCRELIFTEPKVLVSPLLEERNQLFLIIPSTEPVNLTKSLFQFCFSFTMKQKLAPLWNKAGEYLVQGRDFMQENSKLNAITLEVTISDKICIGLQACSLKSTPCKPEHFTASTRALEEFNTNSEALISDAAISDDLCFVLPSLKKGRIFSITHQLPEGCPFESYEELRKHWKLMIPSELYSQQSGVSVPSLRSSVDIQLVSKRPIMPHASCMWGTPALTSSPLYPTSRLQQATHANHSNLTRAAPPQFSHCRPFAIQAQHKQDSARSSPSTSSASQLISSQASSQIQPQREDNNAINQLGTTPTGTPFSYLSSTPFVPRFTSSKRAASSDDSDQTVSHNLGRPSTSGARIVPMFSRKRVQSHVKEPAGNNNSGHKTALTRVATPWATTKTVSRMPLVRHTVQTPSALSSASSLTSFQVEGRERMENAFERNNIHLGHTLPETRSCQTHESNMMGRGINGVAIQGIGENPSSNLNRVSTIESMDKDSPVIPSARSSSPHSTQVSKCLPQTRPGLVITQAPIRGHLSAASLTGNLTQGSAVGYTARVNMEQRRITDGNYSSLSDTPANRPPMSIAGPRGYLQEGNSPGQLYKPFSGLIQSSSNLARKRQVNGFPNEDTPHKKPKSKPRIQENIDVRELAIQDQLHKVNSVTLTDWLKKRGVTVKSKDKKAELASKVKQYLALVLHEH</sequence>
<name>A0A9W9ZNE3_9CNID</name>
<dbReference type="Proteomes" id="UP001163046">
    <property type="component" value="Unassembled WGS sequence"/>
</dbReference>
<evidence type="ECO:0000256" key="1">
    <source>
        <dbReference type="SAM" id="MobiDB-lite"/>
    </source>
</evidence>
<feature type="region of interest" description="Disordered" evidence="1">
    <location>
        <begin position="597"/>
        <end position="626"/>
    </location>
</feature>
<gene>
    <name evidence="3" type="ORF">OS493_030306</name>
</gene>
<dbReference type="PANTHER" id="PTHR28495">
    <property type="entry name" value="HYPOTHETICAL PROTEIN LOC100359752"/>
    <property type="match status" value="1"/>
</dbReference>
<protein>
    <recommendedName>
        <fullName evidence="2">DUF4708 domain-containing protein</fullName>
    </recommendedName>
</protein>
<feature type="compositionally biased region" description="Polar residues" evidence="1">
    <location>
        <begin position="597"/>
        <end position="606"/>
    </location>
</feature>
<keyword evidence="4" id="KW-1185">Reference proteome</keyword>
<feature type="compositionally biased region" description="Polar residues" evidence="1">
    <location>
        <begin position="534"/>
        <end position="545"/>
    </location>
</feature>
<feature type="region of interest" description="Disordered" evidence="1">
    <location>
        <begin position="527"/>
        <end position="547"/>
    </location>
</feature>
<feature type="compositionally biased region" description="Polar residues" evidence="1">
    <location>
        <begin position="376"/>
        <end position="389"/>
    </location>
</feature>
<dbReference type="PANTHER" id="PTHR28495:SF1">
    <property type="entry name" value="GENE, 17266-RELATED"/>
    <property type="match status" value="1"/>
</dbReference>
<evidence type="ECO:0000313" key="3">
    <source>
        <dbReference type="EMBL" id="KAJ7383154.1"/>
    </source>
</evidence>
<dbReference type="Pfam" id="PF15813">
    <property type="entry name" value="DUF4708"/>
    <property type="match status" value="2"/>
</dbReference>
<feature type="domain" description="DUF4708" evidence="2">
    <location>
        <begin position="10"/>
        <end position="70"/>
    </location>
</feature>
<comment type="caution">
    <text evidence="3">The sequence shown here is derived from an EMBL/GenBank/DDBJ whole genome shotgun (WGS) entry which is preliminary data.</text>
</comment>
<dbReference type="EMBL" id="MU825905">
    <property type="protein sequence ID" value="KAJ7383154.1"/>
    <property type="molecule type" value="Genomic_DNA"/>
</dbReference>
<reference evidence="3" key="1">
    <citation type="submission" date="2023-01" db="EMBL/GenBank/DDBJ databases">
        <title>Genome assembly of the deep-sea coral Lophelia pertusa.</title>
        <authorList>
            <person name="Herrera S."/>
            <person name="Cordes E."/>
        </authorList>
    </citation>
    <scope>NUCLEOTIDE SEQUENCE</scope>
    <source>
        <strain evidence="3">USNM1676648</strain>
        <tissue evidence="3">Polyp</tissue>
    </source>
</reference>
<accession>A0A9W9ZNE3</accession>
<evidence type="ECO:0000259" key="2">
    <source>
        <dbReference type="Pfam" id="PF15813"/>
    </source>
</evidence>
<feature type="compositionally biased region" description="Polar residues" evidence="1">
    <location>
        <begin position="336"/>
        <end position="368"/>
    </location>
</feature>
<feature type="region of interest" description="Disordered" evidence="1">
    <location>
        <begin position="299"/>
        <end position="389"/>
    </location>
</feature>
<feature type="compositionally biased region" description="Low complexity" evidence="1">
    <location>
        <begin position="307"/>
        <end position="330"/>
    </location>
</feature>
<proteinExistence type="predicted"/>
<evidence type="ECO:0000313" key="4">
    <source>
        <dbReference type="Proteomes" id="UP001163046"/>
    </source>
</evidence>